<gene>
    <name evidence="1" type="ORF">SAMN06295937_10434</name>
</gene>
<accession>A0A1T5FRT2</accession>
<evidence type="ECO:0000313" key="2">
    <source>
        <dbReference type="Proteomes" id="UP000190044"/>
    </source>
</evidence>
<dbReference type="EMBL" id="FUYP01000043">
    <property type="protein sequence ID" value="SKB98841.1"/>
    <property type="molecule type" value="Genomic_DNA"/>
</dbReference>
<dbReference type="Proteomes" id="UP000190044">
    <property type="component" value="Unassembled WGS sequence"/>
</dbReference>
<dbReference type="RefSeq" id="WP_139375877.1">
    <property type="nucleotide sequence ID" value="NZ_FUYP01000043.1"/>
</dbReference>
<reference evidence="2" key="1">
    <citation type="submission" date="2017-02" db="EMBL/GenBank/DDBJ databases">
        <authorList>
            <person name="Varghese N."/>
            <person name="Submissions S."/>
        </authorList>
    </citation>
    <scope>NUCLEOTIDE SEQUENCE [LARGE SCALE GENOMIC DNA]</scope>
    <source>
        <strain evidence="2">R11H</strain>
    </source>
</reference>
<protein>
    <submittedName>
        <fullName evidence="1">Uncharacterized protein</fullName>
    </submittedName>
</protein>
<keyword evidence="2" id="KW-1185">Reference proteome</keyword>
<dbReference type="AlphaFoldDB" id="A0A1T5FRT2"/>
<proteinExistence type="predicted"/>
<evidence type="ECO:0000313" key="1">
    <source>
        <dbReference type="EMBL" id="SKB98841.1"/>
    </source>
</evidence>
<organism evidence="1 2">
    <name type="scientific">Sphingopyxis flava</name>
    <dbReference type="NCBI Taxonomy" id="1507287"/>
    <lineage>
        <taxon>Bacteria</taxon>
        <taxon>Pseudomonadati</taxon>
        <taxon>Pseudomonadota</taxon>
        <taxon>Alphaproteobacteria</taxon>
        <taxon>Sphingomonadales</taxon>
        <taxon>Sphingomonadaceae</taxon>
        <taxon>Sphingopyxis</taxon>
    </lineage>
</organism>
<sequence length="136" mass="15049">MTSTPANDAGGAGTCVPCLIDMSVLDLAIFMRVHRVSKVTPAGEVSATIGHWFDCHIDPFEIEQRFRAMIEKGWLVRRTGGVRPTLDGRRHGRTHLRGLVRMMDQGTSMLDVARMMSVLGIAMQELDGEHSVDDDQ</sequence>
<dbReference type="OrthoDB" id="7510570at2"/>
<name>A0A1T5FRT2_9SPHN</name>